<evidence type="ECO:0000313" key="3">
    <source>
        <dbReference type="EMBL" id="SDE95965.1"/>
    </source>
</evidence>
<reference evidence="2 5" key="2">
    <citation type="submission" date="2019-07" db="EMBL/GenBank/DDBJ databases">
        <title>Whole genome shotgun sequence of Myxococcus virescens NBRC 100334.</title>
        <authorList>
            <person name="Hosoyama A."/>
            <person name="Uohara A."/>
            <person name="Ohji S."/>
            <person name="Ichikawa N."/>
        </authorList>
    </citation>
    <scope>NUCLEOTIDE SEQUENCE [LARGE SCALE GENOMIC DNA]</scope>
    <source>
        <strain evidence="2 5">NBRC 100334</strain>
    </source>
</reference>
<comment type="caution">
    <text evidence="2">The sequence shown here is derived from an EMBL/GenBank/DDBJ whole genome shotgun (WGS) entry which is preliminary data.</text>
</comment>
<dbReference type="InterPro" id="IPR016040">
    <property type="entry name" value="NAD(P)-bd_dom"/>
</dbReference>
<dbReference type="EMBL" id="BJVY01000009">
    <property type="protein sequence ID" value="GEL70266.1"/>
    <property type="molecule type" value="Genomic_DNA"/>
</dbReference>
<evidence type="ECO:0000313" key="2">
    <source>
        <dbReference type="EMBL" id="GEL70266.1"/>
    </source>
</evidence>
<protein>
    <submittedName>
        <fullName evidence="3">NAD(P)H-binding</fullName>
    </submittedName>
</protein>
<feature type="domain" description="NAD(P)-binding" evidence="1">
    <location>
        <begin position="12"/>
        <end position="193"/>
    </location>
</feature>
<evidence type="ECO:0000313" key="5">
    <source>
        <dbReference type="Proteomes" id="UP000321224"/>
    </source>
</evidence>
<dbReference type="SUPFAM" id="SSF51735">
    <property type="entry name" value="NAD(P)-binding Rossmann-fold domains"/>
    <property type="match status" value="1"/>
</dbReference>
<dbReference type="RefSeq" id="WP_090493942.1">
    <property type="nucleotide sequence ID" value="NZ_BJVY01000009.1"/>
</dbReference>
<evidence type="ECO:0000259" key="1">
    <source>
        <dbReference type="Pfam" id="PF13460"/>
    </source>
</evidence>
<dbReference type="Pfam" id="PF13460">
    <property type="entry name" value="NAD_binding_10"/>
    <property type="match status" value="1"/>
</dbReference>
<sequence length="218" mass="23613">MNTPSRHLFVAGATGATGRTLMRQALSRGAPPVLAHVRPKSADSDLVRPWPHKAVVELSDGETLVEMMRGCTTVLQLIGTMRKRFGSGDTYETSDIGTTRQLVEAAKRAGVDHLVLLSSVGAGRPVGAYLKAKAEAERLVRDSGIPWTVVRPPAFEGEYHHINPVLRALTRLPPLRNMRPIHLDQLAAVLLRVSEQRAPLNQVLEGDTLWAEVAAAGA</sequence>
<name>A0A511H9P1_9BACT</name>
<dbReference type="Gene3D" id="3.40.50.720">
    <property type="entry name" value="NAD(P)-binding Rossmann-like Domain"/>
    <property type="match status" value="1"/>
</dbReference>
<proteinExistence type="predicted"/>
<dbReference type="EMBL" id="FNAJ01000015">
    <property type="protein sequence ID" value="SDE95965.1"/>
    <property type="molecule type" value="Genomic_DNA"/>
</dbReference>
<evidence type="ECO:0000313" key="4">
    <source>
        <dbReference type="Proteomes" id="UP000198717"/>
    </source>
</evidence>
<dbReference type="Proteomes" id="UP000321224">
    <property type="component" value="Unassembled WGS sequence"/>
</dbReference>
<dbReference type="PANTHER" id="PTHR15020:SF11">
    <property type="entry name" value="OS06G0360300 PROTEIN"/>
    <property type="match status" value="1"/>
</dbReference>
<keyword evidence="4" id="KW-1185">Reference proteome</keyword>
<dbReference type="AlphaFoldDB" id="A0A511H9P1"/>
<dbReference type="InterPro" id="IPR036291">
    <property type="entry name" value="NAD(P)-bd_dom_sf"/>
</dbReference>
<gene>
    <name evidence="2" type="ORF">MVI01_20500</name>
    <name evidence="3" type="ORF">SAMN04488504_115175</name>
</gene>
<dbReference type="Proteomes" id="UP000198717">
    <property type="component" value="Unassembled WGS sequence"/>
</dbReference>
<reference evidence="3 4" key="1">
    <citation type="submission" date="2016-10" db="EMBL/GenBank/DDBJ databases">
        <authorList>
            <person name="Varghese N."/>
            <person name="Submissions S."/>
        </authorList>
    </citation>
    <scope>NUCLEOTIDE SEQUENCE [LARGE SCALE GENOMIC DNA]</scope>
    <source>
        <strain evidence="3 4">DSM 2260</strain>
    </source>
</reference>
<dbReference type="PANTHER" id="PTHR15020">
    <property type="entry name" value="FLAVIN REDUCTASE-RELATED"/>
    <property type="match status" value="1"/>
</dbReference>
<organism evidence="2 5">
    <name type="scientific">Myxococcus virescens</name>
    <dbReference type="NCBI Taxonomy" id="83456"/>
    <lineage>
        <taxon>Bacteria</taxon>
        <taxon>Pseudomonadati</taxon>
        <taxon>Myxococcota</taxon>
        <taxon>Myxococcia</taxon>
        <taxon>Myxococcales</taxon>
        <taxon>Cystobacterineae</taxon>
        <taxon>Myxococcaceae</taxon>
        <taxon>Myxococcus</taxon>
    </lineage>
</organism>
<accession>A0A511H9P1</accession>